<protein>
    <submittedName>
        <fullName evidence="6">Peroxiredoxin</fullName>
    </submittedName>
</protein>
<sequence length="207" mass="20644">MNAHRLRSARTGAGLVVGVLLLAACGTSTGPTTSSDTTGTSTGSASPTPSTAPDDAASPPAAGTADNPGNPGNPLYDVSSSTVDGAGWDGADLAGKPAVLWFWAPWCPTCRAQISGVGELASTHGDDVAVIGVGAQDDADAIAEFAASVDPAVTNLSDADGSVWRHYGVTAQSTYLVLDADGEVRAEGYLDEAELAGIVDDLVEQAG</sequence>
<name>A0ABS2MF31_9ACTN</name>
<evidence type="ECO:0000313" key="6">
    <source>
        <dbReference type="EMBL" id="MBM7509732.1"/>
    </source>
</evidence>
<keyword evidence="2" id="KW-0201">Cytochrome c-type biogenesis</keyword>
<evidence type="ECO:0000256" key="4">
    <source>
        <dbReference type="SAM" id="SignalP"/>
    </source>
</evidence>
<keyword evidence="4" id="KW-0732">Signal</keyword>
<dbReference type="InterPro" id="IPR013740">
    <property type="entry name" value="Redoxin"/>
</dbReference>
<comment type="subcellular location">
    <subcellularLocation>
        <location evidence="1">Cell envelope</location>
    </subcellularLocation>
</comment>
<dbReference type="PANTHER" id="PTHR42852:SF17">
    <property type="entry name" value="THIOREDOXIN-LIKE PROTEIN HI_1115"/>
    <property type="match status" value="1"/>
</dbReference>
<evidence type="ECO:0000256" key="1">
    <source>
        <dbReference type="ARBA" id="ARBA00004196"/>
    </source>
</evidence>
<proteinExistence type="predicted"/>
<dbReference type="Proteomes" id="UP000732378">
    <property type="component" value="Unassembled WGS sequence"/>
</dbReference>
<comment type="caution">
    <text evidence="6">The sequence shown here is derived from an EMBL/GenBank/DDBJ whole genome shotgun (WGS) entry which is preliminary data.</text>
</comment>
<feature type="chain" id="PRO_5047250738" evidence="4">
    <location>
        <begin position="31"/>
        <end position="207"/>
    </location>
</feature>
<keyword evidence="7" id="KW-1185">Reference proteome</keyword>
<reference evidence="6 7" key="1">
    <citation type="submission" date="2021-01" db="EMBL/GenBank/DDBJ databases">
        <title>Sequencing the genomes of 1000 actinobacteria strains.</title>
        <authorList>
            <person name="Klenk H.-P."/>
        </authorList>
    </citation>
    <scope>NUCLEOTIDE SEQUENCE [LARGE SCALE GENOMIC DNA]</scope>
    <source>
        <strain evidence="6 7">DSM 18239</strain>
    </source>
</reference>
<dbReference type="PROSITE" id="PS51257">
    <property type="entry name" value="PROKAR_LIPOPROTEIN"/>
    <property type="match status" value="1"/>
</dbReference>
<organism evidence="6 7">
    <name type="scientific">Nocardioides salarius</name>
    <dbReference type="NCBI Taxonomy" id="374513"/>
    <lineage>
        <taxon>Bacteria</taxon>
        <taxon>Bacillati</taxon>
        <taxon>Actinomycetota</taxon>
        <taxon>Actinomycetes</taxon>
        <taxon>Propionibacteriales</taxon>
        <taxon>Nocardioidaceae</taxon>
        <taxon>Nocardioides</taxon>
    </lineage>
</organism>
<dbReference type="InterPro" id="IPR036249">
    <property type="entry name" value="Thioredoxin-like_sf"/>
</dbReference>
<evidence type="ECO:0000256" key="2">
    <source>
        <dbReference type="ARBA" id="ARBA00022748"/>
    </source>
</evidence>
<evidence type="ECO:0000313" key="7">
    <source>
        <dbReference type="Proteomes" id="UP000732378"/>
    </source>
</evidence>
<dbReference type="RefSeq" id="WP_193667594.1">
    <property type="nucleotide sequence ID" value="NZ_JACDTV010000002.1"/>
</dbReference>
<feature type="region of interest" description="Disordered" evidence="3">
    <location>
        <begin position="28"/>
        <end position="81"/>
    </location>
</feature>
<dbReference type="PROSITE" id="PS00194">
    <property type="entry name" value="THIOREDOXIN_1"/>
    <property type="match status" value="1"/>
</dbReference>
<evidence type="ECO:0000259" key="5">
    <source>
        <dbReference type="PROSITE" id="PS51352"/>
    </source>
</evidence>
<gene>
    <name evidence="6" type="ORF">JOE61_003546</name>
</gene>
<dbReference type="Gene3D" id="3.40.30.10">
    <property type="entry name" value="Glutaredoxin"/>
    <property type="match status" value="1"/>
</dbReference>
<dbReference type="InterPro" id="IPR050553">
    <property type="entry name" value="Thioredoxin_ResA/DsbE_sf"/>
</dbReference>
<feature type="compositionally biased region" description="Low complexity" evidence="3">
    <location>
        <begin position="28"/>
        <end position="66"/>
    </location>
</feature>
<dbReference type="PANTHER" id="PTHR42852">
    <property type="entry name" value="THIOL:DISULFIDE INTERCHANGE PROTEIN DSBE"/>
    <property type="match status" value="1"/>
</dbReference>
<dbReference type="SUPFAM" id="SSF52833">
    <property type="entry name" value="Thioredoxin-like"/>
    <property type="match status" value="1"/>
</dbReference>
<feature type="signal peptide" evidence="4">
    <location>
        <begin position="1"/>
        <end position="30"/>
    </location>
</feature>
<dbReference type="InterPro" id="IPR017937">
    <property type="entry name" value="Thioredoxin_CS"/>
</dbReference>
<dbReference type="InterPro" id="IPR013766">
    <property type="entry name" value="Thioredoxin_domain"/>
</dbReference>
<dbReference type="PROSITE" id="PS51352">
    <property type="entry name" value="THIOREDOXIN_2"/>
    <property type="match status" value="1"/>
</dbReference>
<accession>A0ABS2MF31</accession>
<dbReference type="Pfam" id="PF08534">
    <property type="entry name" value="Redoxin"/>
    <property type="match status" value="1"/>
</dbReference>
<feature type="domain" description="Thioredoxin" evidence="5">
    <location>
        <begin position="46"/>
        <end position="204"/>
    </location>
</feature>
<dbReference type="EMBL" id="JAFBBZ010000001">
    <property type="protein sequence ID" value="MBM7509732.1"/>
    <property type="molecule type" value="Genomic_DNA"/>
</dbReference>
<evidence type="ECO:0000256" key="3">
    <source>
        <dbReference type="SAM" id="MobiDB-lite"/>
    </source>
</evidence>